<name>A0A077AZG0_9PROT</name>
<evidence type="ECO:0000313" key="2">
    <source>
        <dbReference type="EMBL" id="AIK97073.1"/>
    </source>
</evidence>
<accession>A0A077AZG0</accession>
<dbReference type="Pfam" id="PF11019">
    <property type="entry name" value="DUF2608"/>
    <property type="match status" value="1"/>
</dbReference>
<dbReference type="InterPro" id="IPR036412">
    <property type="entry name" value="HAD-like_sf"/>
</dbReference>
<organism evidence="2 3">
    <name type="scientific">Candidatus Odyssella acanthamoebae</name>
    <dbReference type="NCBI Taxonomy" id="91604"/>
    <lineage>
        <taxon>Bacteria</taxon>
        <taxon>Pseudomonadati</taxon>
        <taxon>Pseudomonadota</taxon>
        <taxon>Alphaproteobacteria</taxon>
        <taxon>Holosporales</taxon>
        <taxon>Candidatus Paracaedibacteraceae</taxon>
        <taxon>Candidatus Odyssella</taxon>
    </lineage>
</organism>
<proteinExistence type="predicted"/>
<keyword evidence="1" id="KW-0732">Signal</keyword>
<evidence type="ECO:0008006" key="4">
    <source>
        <dbReference type="Google" id="ProtNLM"/>
    </source>
</evidence>
<evidence type="ECO:0000313" key="3">
    <source>
        <dbReference type="Proteomes" id="UP000028926"/>
    </source>
</evidence>
<dbReference type="RefSeq" id="WP_038466118.1">
    <property type="nucleotide sequence ID" value="NZ_CP008941.1"/>
</dbReference>
<evidence type="ECO:0000256" key="1">
    <source>
        <dbReference type="ARBA" id="ARBA00022729"/>
    </source>
</evidence>
<dbReference type="KEGG" id="paca:ID47_10550"/>
<dbReference type="Proteomes" id="UP000028926">
    <property type="component" value="Chromosome"/>
</dbReference>
<dbReference type="InterPro" id="IPR022565">
    <property type="entry name" value="DUF2608"/>
</dbReference>
<dbReference type="SUPFAM" id="SSF56784">
    <property type="entry name" value="HAD-like"/>
    <property type="match status" value="1"/>
</dbReference>
<dbReference type="EMBL" id="CP008941">
    <property type="protein sequence ID" value="AIK97073.1"/>
    <property type="molecule type" value="Genomic_DNA"/>
</dbReference>
<sequence>MMVCSLSLATEARHSFVTVNSINETKNYLAQANKDSLIFIDVDSTLTMPSDPYLRRHAIQNHKKIYNSLVNDLTPNQTRIFKHLMVMESSSQLVEKDWPTIISALQAKGIKILAFTAAKTGPIKSVLSSFPNWRYGELSRLGIDFSPAFPGAILFENLEDFGNDHPGIEKGIVYCGHQLSKGDLIYSVLKAMKFAPSLIILIDDKWENLGAVSKAIHYSFPNMRFIGIHYKAMNHIERPPTDERIFYKKFKSLIEKAKEIAF</sequence>
<dbReference type="STRING" id="91604.ID47_10550"/>
<dbReference type="AlphaFoldDB" id="A0A077AZG0"/>
<reference evidence="2 3" key="1">
    <citation type="submission" date="2014-07" db="EMBL/GenBank/DDBJ databases">
        <title>Comparative genomic insights into amoeba endosymbionts belonging to the families of Holosporaceae and Candidatus Midichloriaceae within Rickettsiales.</title>
        <authorList>
            <person name="Wang Z."/>
            <person name="Wu M."/>
        </authorList>
    </citation>
    <scope>NUCLEOTIDE SEQUENCE [LARGE SCALE GENOMIC DNA]</scope>
    <source>
        <strain evidence="2">PRA3</strain>
    </source>
</reference>
<protein>
    <recommendedName>
        <fullName evidence="4">DUF2608 domain-containing protein</fullName>
    </recommendedName>
</protein>
<dbReference type="HOGENOM" id="CLU_1060445_0_0_5"/>
<keyword evidence="3" id="KW-1185">Reference proteome</keyword>
<gene>
    <name evidence="2" type="ORF">ID47_10550</name>
</gene>